<proteinExistence type="predicted"/>
<evidence type="ECO:0000313" key="1">
    <source>
        <dbReference type="EMBL" id="REI40525.1"/>
    </source>
</evidence>
<dbReference type="Proteomes" id="UP000263486">
    <property type="component" value="Unassembled WGS sequence"/>
</dbReference>
<accession>A0ABX9KG22</accession>
<dbReference type="EMBL" id="QUAJ01000019">
    <property type="protein sequence ID" value="REI40525.1"/>
    <property type="molecule type" value="Genomic_DNA"/>
</dbReference>
<protein>
    <submittedName>
        <fullName evidence="1">Uncharacterized protein</fullName>
    </submittedName>
</protein>
<organism evidence="1 2">
    <name type="scientific">Psychrilyobacter piezotolerans</name>
    <dbReference type="NCBI Taxonomy" id="2293438"/>
    <lineage>
        <taxon>Bacteria</taxon>
        <taxon>Fusobacteriati</taxon>
        <taxon>Fusobacteriota</taxon>
        <taxon>Fusobacteriia</taxon>
        <taxon>Fusobacteriales</taxon>
        <taxon>Fusobacteriaceae</taxon>
        <taxon>Psychrilyobacter</taxon>
    </lineage>
</organism>
<evidence type="ECO:0000313" key="2">
    <source>
        <dbReference type="Proteomes" id="UP000263486"/>
    </source>
</evidence>
<sequence>MLLYYLEISPRIHLDGNIYLAVGDTISGDIIGDHCSPISYTTIMSSMATDIMLGLRSPMPS</sequence>
<name>A0ABX9KG22_9FUSO</name>
<comment type="caution">
    <text evidence="1">The sequence shown here is derived from an EMBL/GenBank/DDBJ whole genome shotgun (WGS) entry which is preliminary data.</text>
</comment>
<gene>
    <name evidence="1" type="ORF">DYH56_10835</name>
</gene>
<reference evidence="1 2" key="1">
    <citation type="submission" date="2018-08" db="EMBL/GenBank/DDBJ databases">
        <title>Draft genome sequence of Psychrilyobacter sp. strain SD5 isolated from Black Sea water.</title>
        <authorList>
            <person name="Yadav S."/>
            <person name="Villanueva L."/>
            <person name="Damste J.S.S."/>
        </authorList>
    </citation>
    <scope>NUCLEOTIDE SEQUENCE [LARGE SCALE GENOMIC DNA]</scope>
    <source>
        <strain evidence="1 2">SD5</strain>
    </source>
</reference>
<keyword evidence="2" id="KW-1185">Reference proteome</keyword>